<evidence type="ECO:0000259" key="7">
    <source>
        <dbReference type="Pfam" id="PF02687"/>
    </source>
</evidence>
<feature type="domain" description="MacB-like periplasmic core" evidence="8">
    <location>
        <begin position="20"/>
        <end position="239"/>
    </location>
</feature>
<proteinExistence type="predicted"/>
<evidence type="ECO:0000256" key="3">
    <source>
        <dbReference type="ARBA" id="ARBA00022692"/>
    </source>
</evidence>
<reference evidence="9 10" key="1">
    <citation type="submission" date="2018-04" db="EMBL/GenBank/DDBJ databases">
        <title>Sphingobacterium sp. M46 Genome.</title>
        <authorList>
            <person name="Cheng J."/>
            <person name="Li Y."/>
        </authorList>
    </citation>
    <scope>NUCLEOTIDE SEQUENCE [LARGE SCALE GENOMIC DNA]</scope>
    <source>
        <strain evidence="9 10">M46</strain>
    </source>
</reference>
<evidence type="ECO:0000256" key="4">
    <source>
        <dbReference type="ARBA" id="ARBA00022989"/>
    </source>
</evidence>
<evidence type="ECO:0000256" key="1">
    <source>
        <dbReference type="ARBA" id="ARBA00004651"/>
    </source>
</evidence>
<feature type="transmembrane region" description="Helical" evidence="6">
    <location>
        <begin position="21"/>
        <end position="41"/>
    </location>
</feature>
<evidence type="ECO:0000256" key="6">
    <source>
        <dbReference type="SAM" id="Phobius"/>
    </source>
</evidence>
<evidence type="ECO:0000259" key="8">
    <source>
        <dbReference type="Pfam" id="PF12704"/>
    </source>
</evidence>
<keyword evidence="9" id="KW-0131">Cell cycle</keyword>
<dbReference type="InterPro" id="IPR050250">
    <property type="entry name" value="Macrolide_Exporter_MacB"/>
</dbReference>
<feature type="domain" description="ABC3 transporter permease C-terminal" evidence="7">
    <location>
        <begin position="289"/>
        <end position="404"/>
    </location>
</feature>
<dbReference type="AlphaFoldDB" id="A0A363NN32"/>
<feature type="transmembrane region" description="Helical" evidence="6">
    <location>
        <begin position="729"/>
        <end position="748"/>
    </location>
</feature>
<dbReference type="GO" id="GO:0051301">
    <property type="term" value="P:cell division"/>
    <property type="evidence" value="ECO:0007669"/>
    <property type="project" value="UniProtKB-KW"/>
</dbReference>
<evidence type="ECO:0000313" key="10">
    <source>
        <dbReference type="Proteomes" id="UP000250831"/>
    </source>
</evidence>
<evidence type="ECO:0000256" key="2">
    <source>
        <dbReference type="ARBA" id="ARBA00022475"/>
    </source>
</evidence>
<feature type="domain" description="ABC3 transporter permease C-terminal" evidence="7">
    <location>
        <begin position="680"/>
        <end position="791"/>
    </location>
</feature>
<feature type="transmembrane region" description="Helical" evidence="6">
    <location>
        <begin position="763"/>
        <end position="783"/>
    </location>
</feature>
<keyword evidence="10" id="KW-1185">Reference proteome</keyword>
<dbReference type="PANTHER" id="PTHR30572">
    <property type="entry name" value="MEMBRANE COMPONENT OF TRANSPORTER-RELATED"/>
    <property type="match status" value="1"/>
</dbReference>
<feature type="transmembrane region" description="Helical" evidence="6">
    <location>
        <begin position="287"/>
        <end position="305"/>
    </location>
</feature>
<keyword evidence="2" id="KW-1003">Cell membrane</keyword>
<evidence type="ECO:0000256" key="5">
    <source>
        <dbReference type="ARBA" id="ARBA00023136"/>
    </source>
</evidence>
<sequence>MIKNYIKTAWRSIRANRFFSILNISGLAIGICVSLLLFAFIRQELSFDTMYTKSNNIYRLHMQLSAEYNREKMINLPNAVGPALKSDIAQVDNMVRLVKDGFGATASIRAGEENFNERQLYLADSTLFSIFDFQFIEGSVHTAFLNKKSIVLSQSTKEKLFGNSEALGKLISINQRDTVQVTGVFKDLPANSTLDCNMVMNIMDSWMGQNVYWSNASYETYILLKKGADPAIVAQEATKLIDKYVEKDHRYFTEFFLQPLLKVHLYSSNLGEGVTKRMGNIDTIRTLSILAFLVIVIACINYMNLATAKSQKNAKEVGVNKVLGATRSQLVVRFFVETATISLFAMILGVLLSVILIPLFNTIGSTNITIRQLLNWDMLGILAISWFVITLVAGSYPALFLSKIKSIALMNKGYNKQGKTVLVRQILVICQFTISIILIIGISVMLTQMNFIRNKDLGYQPEQVVSIPIRSFRSHEKLNTLNQQVQSLSNTLSTTFAQSIPGSNESGKTTYKLTTDKQGLPTLSCVTYGKTVNTLGLKLLAGTDLPDIWGRPDSTCYVLINEKVLKFLGYKSPGEAIGKHIVTEMSPTNSIITGVVQDFNYSNLKSEIGGYSYYTMNDPSESARNLLIRYKTTDVSGYIEQVKKIYMAIAPEAAFDFSFLDQHVQNQYENEIRSSNVMSLFSFLTLFIACLGLLGLAAYTTEARSKEIGIRKVLGASVPSIIHLLSSNYIKLIILSFLIAGPIAYYLFSNWLNDFVYHIEMPWWAYLIAIISVALVAFITIGFQTFKAALLNPVNSLRDE</sequence>
<keyword evidence="3 6" id="KW-0812">Transmembrane</keyword>
<organism evidence="9 10">
    <name type="scientific">Sphingobacterium athyrii</name>
    <dbReference type="NCBI Taxonomy" id="2152717"/>
    <lineage>
        <taxon>Bacteria</taxon>
        <taxon>Pseudomonadati</taxon>
        <taxon>Bacteroidota</taxon>
        <taxon>Sphingobacteriia</taxon>
        <taxon>Sphingobacteriales</taxon>
        <taxon>Sphingobacteriaceae</taxon>
        <taxon>Sphingobacterium</taxon>
    </lineage>
</organism>
<name>A0A363NN32_9SPHI</name>
<dbReference type="EMBL" id="QCXX01000007">
    <property type="protein sequence ID" value="PUV22202.1"/>
    <property type="molecule type" value="Genomic_DNA"/>
</dbReference>
<feature type="transmembrane region" description="Helical" evidence="6">
    <location>
        <begin position="334"/>
        <end position="360"/>
    </location>
</feature>
<comment type="caution">
    <text evidence="9">The sequence shown here is derived from an EMBL/GenBank/DDBJ whole genome shotgun (WGS) entry which is preliminary data.</text>
</comment>
<comment type="subcellular location">
    <subcellularLocation>
        <location evidence="1">Cell membrane</location>
        <topology evidence="1">Multi-pass membrane protein</topology>
    </subcellularLocation>
</comment>
<dbReference type="Pfam" id="PF02687">
    <property type="entry name" value="FtsX"/>
    <property type="match status" value="2"/>
</dbReference>
<keyword evidence="4 6" id="KW-1133">Transmembrane helix</keyword>
<feature type="transmembrane region" description="Helical" evidence="6">
    <location>
        <begin position="422"/>
        <end position="446"/>
    </location>
</feature>
<dbReference type="PANTHER" id="PTHR30572:SF18">
    <property type="entry name" value="ABC-TYPE MACROLIDE FAMILY EXPORT SYSTEM PERMEASE COMPONENT 2"/>
    <property type="match status" value="1"/>
</dbReference>
<dbReference type="GO" id="GO:0022857">
    <property type="term" value="F:transmembrane transporter activity"/>
    <property type="evidence" value="ECO:0007669"/>
    <property type="project" value="TreeGrafter"/>
</dbReference>
<feature type="transmembrane region" description="Helical" evidence="6">
    <location>
        <begin position="380"/>
        <end position="401"/>
    </location>
</feature>
<protein>
    <submittedName>
        <fullName evidence="9">Cell division protein FtsX</fullName>
    </submittedName>
</protein>
<dbReference type="OrthoDB" id="1451596at2"/>
<evidence type="ECO:0000313" key="9">
    <source>
        <dbReference type="EMBL" id="PUV22202.1"/>
    </source>
</evidence>
<dbReference type="RefSeq" id="WP_108635866.1">
    <property type="nucleotide sequence ID" value="NZ_QCXX01000007.1"/>
</dbReference>
<keyword evidence="9" id="KW-0132">Cell division</keyword>
<dbReference type="Pfam" id="PF12704">
    <property type="entry name" value="MacB_PCD"/>
    <property type="match status" value="1"/>
</dbReference>
<dbReference type="Proteomes" id="UP000250831">
    <property type="component" value="Unassembled WGS sequence"/>
</dbReference>
<feature type="transmembrane region" description="Helical" evidence="6">
    <location>
        <begin position="677"/>
        <end position="699"/>
    </location>
</feature>
<gene>
    <name evidence="9" type="ORF">DCO56_21800</name>
</gene>
<dbReference type="InterPro" id="IPR025857">
    <property type="entry name" value="MacB_PCD"/>
</dbReference>
<dbReference type="InterPro" id="IPR003838">
    <property type="entry name" value="ABC3_permease_C"/>
</dbReference>
<accession>A0A363NN32</accession>
<dbReference type="GO" id="GO:0005886">
    <property type="term" value="C:plasma membrane"/>
    <property type="evidence" value="ECO:0007669"/>
    <property type="project" value="UniProtKB-SubCell"/>
</dbReference>
<keyword evidence="5 6" id="KW-0472">Membrane</keyword>